<organism evidence="5 6">
    <name type="scientific">Mycena pura</name>
    <dbReference type="NCBI Taxonomy" id="153505"/>
    <lineage>
        <taxon>Eukaryota</taxon>
        <taxon>Fungi</taxon>
        <taxon>Dikarya</taxon>
        <taxon>Basidiomycota</taxon>
        <taxon>Agaricomycotina</taxon>
        <taxon>Agaricomycetes</taxon>
        <taxon>Agaricomycetidae</taxon>
        <taxon>Agaricales</taxon>
        <taxon>Marasmiineae</taxon>
        <taxon>Mycenaceae</taxon>
        <taxon>Mycena</taxon>
    </lineage>
</organism>
<dbReference type="GO" id="GO:0050660">
    <property type="term" value="F:flavin adenine dinucleotide binding"/>
    <property type="evidence" value="ECO:0007669"/>
    <property type="project" value="InterPro"/>
</dbReference>
<evidence type="ECO:0000313" key="6">
    <source>
        <dbReference type="Proteomes" id="UP001219525"/>
    </source>
</evidence>
<dbReference type="EMBL" id="JARJCW010000122">
    <property type="protein sequence ID" value="KAJ7192269.1"/>
    <property type="molecule type" value="Genomic_DNA"/>
</dbReference>
<feature type="domain" description="Glucose-methanol-choline oxidoreductase N-terminal" evidence="4">
    <location>
        <begin position="293"/>
        <end position="307"/>
    </location>
</feature>
<evidence type="ECO:0000259" key="4">
    <source>
        <dbReference type="PROSITE" id="PS00624"/>
    </source>
</evidence>
<dbReference type="Pfam" id="PF05199">
    <property type="entry name" value="GMC_oxred_C"/>
    <property type="match status" value="1"/>
</dbReference>
<dbReference type="InterPro" id="IPR036188">
    <property type="entry name" value="FAD/NAD-bd_sf"/>
</dbReference>
<dbReference type="GO" id="GO:0016614">
    <property type="term" value="F:oxidoreductase activity, acting on CH-OH group of donors"/>
    <property type="evidence" value="ECO:0007669"/>
    <property type="project" value="InterPro"/>
</dbReference>
<dbReference type="PIRSF" id="PIRSF000137">
    <property type="entry name" value="Alcohol_oxidase"/>
    <property type="match status" value="1"/>
</dbReference>
<dbReference type="AlphaFoldDB" id="A0AAD6URR9"/>
<dbReference type="PANTHER" id="PTHR11552">
    <property type="entry name" value="GLUCOSE-METHANOL-CHOLINE GMC OXIDOREDUCTASE"/>
    <property type="match status" value="1"/>
</dbReference>
<comment type="similarity">
    <text evidence="2">Belongs to the GMC oxidoreductase family.</text>
</comment>
<proteinExistence type="inferred from homology"/>
<feature type="active site" description="Proton acceptor" evidence="3">
    <location>
        <position position="524"/>
    </location>
</feature>
<dbReference type="Proteomes" id="UP001219525">
    <property type="component" value="Unassembled WGS sequence"/>
</dbReference>
<protein>
    <submittedName>
        <fullName evidence="5">Alcohol oxidase</fullName>
    </submittedName>
</protein>
<dbReference type="SUPFAM" id="SSF51905">
    <property type="entry name" value="FAD/NAD(P)-binding domain"/>
    <property type="match status" value="1"/>
</dbReference>
<accession>A0AAD6URR9</accession>
<dbReference type="Gene3D" id="3.30.560.10">
    <property type="entry name" value="Glucose Oxidase, domain 3"/>
    <property type="match status" value="1"/>
</dbReference>
<evidence type="ECO:0000256" key="2">
    <source>
        <dbReference type="ARBA" id="ARBA00010790"/>
    </source>
</evidence>
<comment type="cofactor">
    <cofactor evidence="1">
        <name>FAD</name>
        <dbReference type="ChEBI" id="CHEBI:57692"/>
    </cofactor>
</comment>
<dbReference type="Gene3D" id="3.50.50.60">
    <property type="entry name" value="FAD/NAD(P)-binding domain"/>
    <property type="match status" value="1"/>
</dbReference>
<dbReference type="SUPFAM" id="SSF54373">
    <property type="entry name" value="FAD-linked reductases, C-terminal domain"/>
    <property type="match status" value="1"/>
</dbReference>
<feature type="active site" description="Proton acceptor" evidence="3">
    <location>
        <position position="567"/>
    </location>
</feature>
<keyword evidence="6" id="KW-1185">Reference proteome</keyword>
<gene>
    <name evidence="5" type="ORF">GGX14DRAFT_30120</name>
</gene>
<evidence type="ECO:0000313" key="5">
    <source>
        <dbReference type="EMBL" id="KAJ7192269.1"/>
    </source>
</evidence>
<dbReference type="InterPro" id="IPR000172">
    <property type="entry name" value="GMC_OxRdtase_N"/>
</dbReference>
<name>A0AAD6URR9_9AGAR</name>
<comment type="caution">
    <text evidence="5">The sequence shown here is derived from an EMBL/GenBank/DDBJ whole genome shotgun (WGS) entry which is preliminary data.</text>
</comment>
<evidence type="ECO:0000256" key="3">
    <source>
        <dbReference type="PIRSR" id="PIRSR000137-1"/>
    </source>
</evidence>
<dbReference type="PROSITE" id="PS00624">
    <property type="entry name" value="GMC_OXRED_2"/>
    <property type="match status" value="1"/>
</dbReference>
<sequence>MWPFSETKYPVVSLEQAGTPLQVNHQESKVKTYDYIIVGGGTAGCCLAARLSEDSSVSVLLLERGGVHDAWFSRIPLISSDVTSKATPIVRSSSAPLKAADGQIVDVVHAQTLGGGSGVNAMLVTRGAVGDFNHWAELGHPSWDYASLKPYFIKSEKSLSQTSDDRGYSGPLVNQTFPDLPYKVQRKVRDAAIALGFADVRDLNSSTVPVDVCATLDAAIDESMRRVSSYHAFLPAQAAQERRERLKVCTNAVATRIDFDANVAVGVVFEPTDETKVQTFYARARKEVVVCCGALGSPQLLLLSGIGHKEDLKEHGIETVVDLPGVGAHLQDHVGLPLMYEVPLEDTLHHIENSKWLGVVEFGKYIFARKGILASTVTPISIFAHSTHFDEKTAAVIRPIPSAAVGSNRPDLEIMPIAHWCSEPPPYKIRNGVFSFLLCVVQPKSIGSVRLASRHPHARPTVDLGFLSNPEDFVRLRKGVTLSLRLVEEVRRQGYHMKDFQVPASEKESDVDKFIRATIRTSYHYTSSCRMARREDRGVVNDNLEVYGVRGLRVCDASVFPCITSGHTMAPVIVVAEKCADLMKQCA</sequence>
<dbReference type="InterPro" id="IPR007867">
    <property type="entry name" value="GMC_OxRtase_C"/>
</dbReference>
<reference evidence="5" key="1">
    <citation type="submission" date="2023-03" db="EMBL/GenBank/DDBJ databases">
        <title>Massive genome expansion in bonnet fungi (Mycena s.s.) driven by repeated elements and novel gene families across ecological guilds.</title>
        <authorList>
            <consortium name="Lawrence Berkeley National Laboratory"/>
            <person name="Harder C.B."/>
            <person name="Miyauchi S."/>
            <person name="Viragh M."/>
            <person name="Kuo A."/>
            <person name="Thoen E."/>
            <person name="Andreopoulos B."/>
            <person name="Lu D."/>
            <person name="Skrede I."/>
            <person name="Drula E."/>
            <person name="Henrissat B."/>
            <person name="Morin E."/>
            <person name="Kohler A."/>
            <person name="Barry K."/>
            <person name="LaButti K."/>
            <person name="Morin E."/>
            <person name="Salamov A."/>
            <person name="Lipzen A."/>
            <person name="Mereny Z."/>
            <person name="Hegedus B."/>
            <person name="Baldrian P."/>
            <person name="Stursova M."/>
            <person name="Weitz H."/>
            <person name="Taylor A."/>
            <person name="Grigoriev I.V."/>
            <person name="Nagy L.G."/>
            <person name="Martin F."/>
            <person name="Kauserud H."/>
        </authorList>
    </citation>
    <scope>NUCLEOTIDE SEQUENCE</scope>
    <source>
        <strain evidence="5">9144</strain>
    </source>
</reference>
<dbReference type="Pfam" id="PF00732">
    <property type="entry name" value="GMC_oxred_N"/>
    <property type="match status" value="1"/>
</dbReference>
<evidence type="ECO:0000256" key="1">
    <source>
        <dbReference type="ARBA" id="ARBA00001974"/>
    </source>
</evidence>
<dbReference type="InterPro" id="IPR012132">
    <property type="entry name" value="GMC_OxRdtase"/>
</dbReference>
<dbReference type="PANTHER" id="PTHR11552:SF219">
    <property type="entry name" value="GLUCOSE-METHANOL-CHOLINE OXIDOREDUCTASE N-TERMINAL DOMAIN-CONTAINING PROTEIN"/>
    <property type="match status" value="1"/>
</dbReference>